<organism evidence="1 2">
    <name type="scientific">Immersiella caudata</name>
    <dbReference type="NCBI Taxonomy" id="314043"/>
    <lineage>
        <taxon>Eukaryota</taxon>
        <taxon>Fungi</taxon>
        <taxon>Dikarya</taxon>
        <taxon>Ascomycota</taxon>
        <taxon>Pezizomycotina</taxon>
        <taxon>Sordariomycetes</taxon>
        <taxon>Sordariomycetidae</taxon>
        <taxon>Sordariales</taxon>
        <taxon>Lasiosphaeriaceae</taxon>
        <taxon>Immersiella</taxon>
    </lineage>
</organism>
<name>A0AA39XH75_9PEZI</name>
<evidence type="ECO:0000313" key="1">
    <source>
        <dbReference type="EMBL" id="KAK0633931.1"/>
    </source>
</evidence>
<keyword evidence="2" id="KW-1185">Reference proteome</keyword>
<sequence>MMLPFEIDFVSPSAYNGLPHILDVADVPKVNAEDLDELRKLLSRHDVPTGVCIRLIHKHFNIVDNEIVVFEDIDVPEHGAIRCMHPIPAHILAPRFRGLNYFVNNDSRLQSYEYTATEAPDMSAHTAFLDEFCRFVVERGLQRKLGLKLGLGKETTSWTELELPNKRATIMIPAGIPIPDLEYDVKVTTEWGSEASNDYCLHGRCSHSGCAHCVSHDSARLDGPDLFLGGKKLEVGTPVHNIVLALNQVIGPGC</sequence>
<proteinExistence type="predicted"/>
<dbReference type="AlphaFoldDB" id="A0AA39XH75"/>
<dbReference type="EMBL" id="JAULSU010000001">
    <property type="protein sequence ID" value="KAK0633931.1"/>
    <property type="molecule type" value="Genomic_DNA"/>
</dbReference>
<comment type="caution">
    <text evidence="1">The sequence shown here is derived from an EMBL/GenBank/DDBJ whole genome shotgun (WGS) entry which is preliminary data.</text>
</comment>
<reference evidence="1" key="1">
    <citation type="submission" date="2023-06" db="EMBL/GenBank/DDBJ databases">
        <title>Genome-scale phylogeny and comparative genomics of the fungal order Sordariales.</title>
        <authorList>
            <consortium name="Lawrence Berkeley National Laboratory"/>
            <person name="Hensen N."/>
            <person name="Bonometti L."/>
            <person name="Westerberg I."/>
            <person name="Brannstrom I.O."/>
            <person name="Guillou S."/>
            <person name="Cros-Aarteil S."/>
            <person name="Calhoun S."/>
            <person name="Haridas S."/>
            <person name="Kuo A."/>
            <person name="Mondo S."/>
            <person name="Pangilinan J."/>
            <person name="Riley R."/>
            <person name="Labutti K."/>
            <person name="Andreopoulos B."/>
            <person name="Lipzen A."/>
            <person name="Chen C."/>
            <person name="Yanf M."/>
            <person name="Daum C."/>
            <person name="Ng V."/>
            <person name="Clum A."/>
            <person name="Steindorff A."/>
            <person name="Ohm R."/>
            <person name="Martin F."/>
            <person name="Silar P."/>
            <person name="Natvig D."/>
            <person name="Lalanne C."/>
            <person name="Gautier V."/>
            <person name="Ament-Velasquez S.L."/>
            <person name="Kruys A."/>
            <person name="Hutchinson M.I."/>
            <person name="Powell A.J."/>
            <person name="Barry K."/>
            <person name="Miller A.N."/>
            <person name="Grigoriev I.V."/>
            <person name="Debuchy R."/>
            <person name="Gladieux P."/>
            <person name="Thoren M.H."/>
            <person name="Johannesson H."/>
        </authorList>
    </citation>
    <scope>NUCLEOTIDE SEQUENCE</scope>
    <source>
        <strain evidence="1">CBS 606.72</strain>
    </source>
</reference>
<gene>
    <name evidence="1" type="ORF">B0T14DRAFT_533991</name>
</gene>
<evidence type="ECO:0000313" key="2">
    <source>
        <dbReference type="Proteomes" id="UP001175000"/>
    </source>
</evidence>
<protein>
    <submittedName>
        <fullName evidence="1">Uncharacterized protein</fullName>
    </submittedName>
</protein>
<accession>A0AA39XH75</accession>
<dbReference type="Proteomes" id="UP001175000">
    <property type="component" value="Unassembled WGS sequence"/>
</dbReference>